<keyword evidence="1" id="KW-0175">Coiled coil</keyword>
<accession>A0A3F2RJ27</accession>
<dbReference type="AlphaFoldDB" id="A0A3F2RJ27"/>
<organism evidence="4 5">
    <name type="scientific">Phytophthora kernoviae</name>
    <dbReference type="NCBI Taxonomy" id="325452"/>
    <lineage>
        <taxon>Eukaryota</taxon>
        <taxon>Sar</taxon>
        <taxon>Stramenopiles</taxon>
        <taxon>Oomycota</taxon>
        <taxon>Peronosporomycetes</taxon>
        <taxon>Peronosporales</taxon>
        <taxon>Peronosporaceae</taxon>
        <taxon>Phytophthora</taxon>
    </lineage>
</organism>
<dbReference type="EMBL" id="MBAD02002289">
    <property type="protein sequence ID" value="RLN48582.1"/>
    <property type="molecule type" value="Genomic_DNA"/>
</dbReference>
<dbReference type="EMBL" id="MBDO02000348">
    <property type="protein sequence ID" value="RLN56717.1"/>
    <property type="molecule type" value="Genomic_DNA"/>
</dbReference>
<evidence type="ECO:0000313" key="3">
    <source>
        <dbReference type="EMBL" id="RLN48582.1"/>
    </source>
</evidence>
<dbReference type="OrthoDB" id="167213at2759"/>
<evidence type="ECO:0000313" key="4">
    <source>
        <dbReference type="EMBL" id="RLN56717.1"/>
    </source>
</evidence>
<proteinExistence type="predicted"/>
<evidence type="ECO:0000313" key="6">
    <source>
        <dbReference type="Proteomes" id="UP000284657"/>
    </source>
</evidence>
<protein>
    <submittedName>
        <fullName evidence="4">Uncharacterized protein</fullName>
    </submittedName>
</protein>
<sequence length="218" mass="24908">MATVRTTTPRTDSGGKRKRKRVSKSKTPSLSSPSSVEAQLATLENWQRSITVDMRELRRECLRVRRELDKVDDVAEAAMETSKSCALQASAAQKSAAVACKAKAEASEETKSKLQAAETRTTTDLAKVMKKLTLLDKKVDRQKQDSEDILMTQLTMFQEQYENELEKIKEEHATDLQAKQKQMDNMERILQKMMEENNRLAQKITQMPTRQELKKWGI</sequence>
<gene>
    <name evidence="3" type="ORF">BBJ29_006260</name>
    <name evidence="4" type="ORF">BBP00_00007859</name>
</gene>
<evidence type="ECO:0000313" key="5">
    <source>
        <dbReference type="Proteomes" id="UP000277300"/>
    </source>
</evidence>
<reference evidence="5 6" key="1">
    <citation type="submission" date="2018-07" db="EMBL/GenBank/DDBJ databases">
        <title>Genome sequencing of oomycete isolates from Chile give support for New Zealand origin for Phytophthora kernoviae and make available the first Nothophytophthora sp. genome.</title>
        <authorList>
            <person name="Studholme D.J."/>
            <person name="Sanfuentes E."/>
            <person name="Panda P."/>
            <person name="Hill R."/>
            <person name="Sambles C."/>
            <person name="Grant M."/>
            <person name="Williams N.M."/>
            <person name="Mcdougal R.L."/>
        </authorList>
    </citation>
    <scope>NUCLEOTIDE SEQUENCE [LARGE SCALE GENOMIC DNA]</scope>
    <source>
        <strain evidence="4">Chile6</strain>
        <strain evidence="3">Chile7</strain>
    </source>
</reference>
<feature type="compositionally biased region" description="Polar residues" evidence="2">
    <location>
        <begin position="1"/>
        <end position="11"/>
    </location>
</feature>
<comment type="caution">
    <text evidence="4">The sequence shown here is derived from an EMBL/GenBank/DDBJ whole genome shotgun (WGS) entry which is preliminary data.</text>
</comment>
<dbReference type="Proteomes" id="UP000284657">
    <property type="component" value="Unassembled WGS sequence"/>
</dbReference>
<dbReference type="Proteomes" id="UP000277300">
    <property type="component" value="Unassembled WGS sequence"/>
</dbReference>
<name>A0A3F2RJ27_9STRA</name>
<evidence type="ECO:0000256" key="2">
    <source>
        <dbReference type="SAM" id="MobiDB-lite"/>
    </source>
</evidence>
<evidence type="ECO:0000256" key="1">
    <source>
        <dbReference type="SAM" id="Coils"/>
    </source>
</evidence>
<feature type="region of interest" description="Disordered" evidence="2">
    <location>
        <begin position="1"/>
        <end position="38"/>
    </location>
</feature>
<feature type="compositionally biased region" description="Low complexity" evidence="2">
    <location>
        <begin position="25"/>
        <end position="35"/>
    </location>
</feature>
<feature type="coiled-coil region" evidence="1">
    <location>
        <begin position="151"/>
        <end position="203"/>
    </location>
</feature>